<sequence>MELVLVRHGRPVRVEASHGADPGLTEQGHHDARLLGAHLVAADVPTPEVVWSSPMRRARETAEHVAERAGVGVRVDERLAEFDLGAPAYVPMEQVGPGDRAELWRALETGRWGSHRFDPEAFQQRVVAAFTDIVAAREGAVVAVVCHGGVINSYLCSILDRPHGMFCQLGYTSVSRVLASRRGHRQLVSINETAHLQLAPGSVGSAVP</sequence>
<dbReference type="PANTHER" id="PTHR48100:SF1">
    <property type="entry name" value="HISTIDINE PHOSPHATASE FAMILY PROTEIN-RELATED"/>
    <property type="match status" value="1"/>
</dbReference>
<dbReference type="InterPro" id="IPR050275">
    <property type="entry name" value="PGM_Phosphatase"/>
</dbReference>
<dbReference type="SUPFAM" id="SSF53254">
    <property type="entry name" value="Phosphoglycerate mutase-like"/>
    <property type="match status" value="1"/>
</dbReference>
<keyword evidence="1" id="KW-0378">Hydrolase</keyword>
<dbReference type="EMBL" id="JBBEGM010000009">
    <property type="protein sequence ID" value="MEJ2863819.1"/>
    <property type="molecule type" value="Genomic_DNA"/>
</dbReference>
<name>A0ABU8MAA6_9PSEU</name>
<dbReference type="CDD" id="cd07067">
    <property type="entry name" value="HP_PGM_like"/>
    <property type="match status" value="1"/>
</dbReference>
<organism evidence="1 2">
    <name type="scientific">Actinomycetospora flava</name>
    <dbReference type="NCBI Taxonomy" id="3129232"/>
    <lineage>
        <taxon>Bacteria</taxon>
        <taxon>Bacillati</taxon>
        <taxon>Actinomycetota</taxon>
        <taxon>Actinomycetes</taxon>
        <taxon>Pseudonocardiales</taxon>
        <taxon>Pseudonocardiaceae</taxon>
        <taxon>Actinomycetospora</taxon>
    </lineage>
</organism>
<dbReference type="Gene3D" id="3.40.50.1240">
    <property type="entry name" value="Phosphoglycerate mutase-like"/>
    <property type="match status" value="1"/>
</dbReference>
<dbReference type="InterPro" id="IPR013078">
    <property type="entry name" value="His_Pase_superF_clade-1"/>
</dbReference>
<comment type="caution">
    <text evidence="1">The sequence shown here is derived from an EMBL/GenBank/DDBJ whole genome shotgun (WGS) entry which is preliminary data.</text>
</comment>
<keyword evidence="2" id="KW-1185">Reference proteome</keyword>
<dbReference type="Proteomes" id="UP001369736">
    <property type="component" value="Unassembled WGS sequence"/>
</dbReference>
<protein>
    <submittedName>
        <fullName evidence="1">Histidine phosphatase family protein</fullName>
        <ecNumber evidence="1">3.1.3.-</ecNumber>
    </submittedName>
</protein>
<proteinExistence type="predicted"/>
<accession>A0ABU8MAA6</accession>
<gene>
    <name evidence="1" type="ORF">WCD58_21860</name>
</gene>
<dbReference type="InterPro" id="IPR029033">
    <property type="entry name" value="His_PPase_superfam"/>
</dbReference>
<dbReference type="Pfam" id="PF00300">
    <property type="entry name" value="His_Phos_1"/>
    <property type="match status" value="1"/>
</dbReference>
<evidence type="ECO:0000313" key="2">
    <source>
        <dbReference type="Proteomes" id="UP001369736"/>
    </source>
</evidence>
<dbReference type="SMART" id="SM00855">
    <property type="entry name" value="PGAM"/>
    <property type="match status" value="1"/>
</dbReference>
<evidence type="ECO:0000313" key="1">
    <source>
        <dbReference type="EMBL" id="MEJ2863819.1"/>
    </source>
</evidence>
<dbReference type="PANTHER" id="PTHR48100">
    <property type="entry name" value="BROAD-SPECIFICITY PHOSPHATASE YOR283W-RELATED"/>
    <property type="match status" value="1"/>
</dbReference>
<dbReference type="RefSeq" id="WP_337705179.1">
    <property type="nucleotide sequence ID" value="NZ_JBBEGM010000009.1"/>
</dbReference>
<dbReference type="EC" id="3.1.3.-" evidence="1"/>
<reference evidence="1 2" key="1">
    <citation type="submission" date="2024-03" db="EMBL/GenBank/DDBJ databases">
        <title>Actinomycetospora sp. OC33-EN07, a novel actinomycete isolated from wild orchid (Aerides multiflora).</title>
        <authorList>
            <person name="Suriyachadkun C."/>
        </authorList>
    </citation>
    <scope>NUCLEOTIDE SEQUENCE [LARGE SCALE GENOMIC DNA]</scope>
    <source>
        <strain evidence="1 2">OC33-EN07</strain>
    </source>
</reference>
<dbReference type="GO" id="GO:0016787">
    <property type="term" value="F:hydrolase activity"/>
    <property type="evidence" value="ECO:0007669"/>
    <property type="project" value="UniProtKB-KW"/>
</dbReference>